<organism evidence="1 2">
    <name type="scientific">Klebsiella phage vB_KleM_RaK2</name>
    <dbReference type="NCBI Taxonomy" id="1147094"/>
    <lineage>
        <taxon>Viruses</taxon>
        <taxon>Duplodnaviria</taxon>
        <taxon>Heunggongvirae</taxon>
        <taxon>Uroviricota</taxon>
        <taxon>Caudoviricetes</taxon>
        <taxon>Alcyoneusvirus</taxon>
        <taxon>Alcyoneusvirus RaK2</taxon>
    </lineage>
</organism>
<protein>
    <submittedName>
        <fullName evidence="1">Uncharacterized protein</fullName>
    </submittedName>
</protein>
<dbReference type="RefSeq" id="YP_007007544.1">
    <property type="nucleotide sequence ID" value="NC_019526.1"/>
</dbReference>
<reference evidence="1 2" key="1">
    <citation type="journal article" date="2012" name="J. Virol.">
        <title>Genome of Klebsiella sp.-Infecting Bacteriophage vB_KleM_RaK2.</title>
        <authorList>
            <person name="Simoliunas E."/>
            <person name="Kaliniene L."/>
            <person name="Truncaite L."/>
            <person name="Klausa V."/>
            <person name="Zajanckauskaite A."/>
            <person name="Meskys R."/>
        </authorList>
    </citation>
    <scope>NUCLEOTIDE SEQUENCE [LARGE SCALE GENOMIC DNA]</scope>
</reference>
<name>H6X4J6_9CAUD</name>
<dbReference type="KEGG" id="vg:14012977"/>
<keyword evidence="2" id="KW-1185">Reference proteome</keyword>
<dbReference type="Proteomes" id="UP000007524">
    <property type="component" value="Segment"/>
</dbReference>
<accession>H6X4J6</accession>
<gene>
    <name evidence="1" type="ORF">RaK2_00389</name>
</gene>
<sequence length="59" mass="7046">MFKAYLQVELESSTSPEWSSYRLSELFMLYHLGTTSQDEMSEFYIYALIHKMNYVHNGK</sequence>
<dbReference type="GeneID" id="14012977"/>
<evidence type="ECO:0000313" key="2">
    <source>
        <dbReference type="Proteomes" id="UP000007524"/>
    </source>
</evidence>
<proteinExistence type="predicted"/>
<evidence type="ECO:0000313" key="1">
    <source>
        <dbReference type="EMBL" id="AFA44662.1"/>
    </source>
</evidence>
<dbReference type="EMBL" id="JQ513383">
    <property type="protein sequence ID" value="AFA44662.1"/>
    <property type="molecule type" value="Genomic_DNA"/>
</dbReference>